<keyword evidence="2" id="KW-1185">Reference proteome</keyword>
<accession>A0A0C2V7N7</accession>
<dbReference type="Proteomes" id="UP000031938">
    <property type="component" value="Unassembled WGS sequence"/>
</dbReference>
<dbReference type="RefSeq" id="WP_041089205.1">
    <property type="nucleotide sequence ID" value="NZ_JXRP01000018.1"/>
</dbReference>
<comment type="caution">
    <text evidence="1">The sequence shown here is derived from an EMBL/GenBank/DDBJ whole genome shotgun (WGS) entry which is preliminary data.</text>
</comment>
<dbReference type="EMBL" id="JXRP01000018">
    <property type="protein sequence ID" value="KIL44967.1"/>
    <property type="molecule type" value="Genomic_DNA"/>
</dbReference>
<evidence type="ECO:0000313" key="2">
    <source>
        <dbReference type="Proteomes" id="UP000031938"/>
    </source>
</evidence>
<organism evidence="1 2">
    <name type="scientific">Jeotgalibacillus soli</name>
    <dbReference type="NCBI Taxonomy" id="889306"/>
    <lineage>
        <taxon>Bacteria</taxon>
        <taxon>Bacillati</taxon>
        <taxon>Bacillota</taxon>
        <taxon>Bacilli</taxon>
        <taxon>Bacillales</taxon>
        <taxon>Caryophanaceae</taxon>
        <taxon>Jeotgalibacillus</taxon>
    </lineage>
</organism>
<protein>
    <submittedName>
        <fullName evidence="1">Uncharacterized protein</fullName>
    </submittedName>
</protein>
<dbReference type="STRING" id="889306.KP78_25110"/>
<sequence length="78" mass="9238">MKKYFLEEWMIDIDSTKGLRAIANSNELIVLDEENDTVAYVALLENHNIRVDKIAWNCQYEFVLNENTIFITLRELED</sequence>
<reference evidence="1 2" key="1">
    <citation type="submission" date="2015-01" db="EMBL/GenBank/DDBJ databases">
        <title>Genome sequencing of Jeotgalibacillus soli.</title>
        <authorList>
            <person name="Goh K.M."/>
            <person name="Chan K.-G."/>
            <person name="Yaakop A.S."/>
            <person name="Ee R."/>
            <person name="Gan H.M."/>
            <person name="Chan C.S."/>
        </authorList>
    </citation>
    <scope>NUCLEOTIDE SEQUENCE [LARGE SCALE GENOMIC DNA]</scope>
    <source>
        <strain evidence="1 2">P9</strain>
    </source>
</reference>
<dbReference type="AlphaFoldDB" id="A0A0C2V7N7"/>
<evidence type="ECO:0000313" key="1">
    <source>
        <dbReference type="EMBL" id="KIL44967.1"/>
    </source>
</evidence>
<proteinExistence type="predicted"/>
<dbReference type="PATRIC" id="fig|889306.3.peg.2524"/>
<name>A0A0C2V7N7_9BACL</name>
<gene>
    <name evidence="1" type="ORF">KP78_25110</name>
</gene>